<evidence type="ECO:0000256" key="1">
    <source>
        <dbReference type="ARBA" id="ARBA00001966"/>
    </source>
</evidence>
<dbReference type="SFLD" id="SFLDG01067">
    <property type="entry name" value="SPASM/twitch_domain_containing"/>
    <property type="match status" value="1"/>
</dbReference>
<gene>
    <name evidence="9" type="ORF">MJ923_18480</name>
</gene>
<evidence type="ECO:0000256" key="4">
    <source>
        <dbReference type="ARBA" id="ARBA00022723"/>
    </source>
</evidence>
<dbReference type="RefSeq" id="WP_240592359.1">
    <property type="nucleotide sequence ID" value="NZ_JAKUDL010000009.1"/>
</dbReference>
<dbReference type="Gene3D" id="3.20.20.70">
    <property type="entry name" value="Aldolase class I"/>
    <property type="match status" value="1"/>
</dbReference>
<dbReference type="GO" id="GO:0051539">
    <property type="term" value="F:4 iron, 4 sulfur cluster binding"/>
    <property type="evidence" value="ECO:0007669"/>
    <property type="project" value="UniProtKB-KW"/>
</dbReference>
<dbReference type="Pfam" id="PF13186">
    <property type="entry name" value="SPASM"/>
    <property type="match status" value="1"/>
</dbReference>
<dbReference type="NCBIfam" id="TIGR03942">
    <property type="entry name" value="sulfatase_rSAM"/>
    <property type="match status" value="1"/>
</dbReference>
<sequence length="419" mass="47689">MTAIDVVSVTDFPQLMRAKTAVGSQFRFHAMIKPSGAQCNLDCRYCFYLHKEQLLDQPKRPRMSDATLEQHVRQYIEAQTSTQVVFSWQGGEPTLMGLHFFRKVVALQQKYAKAGQRIENDLQTNGTLLDDEWCEFLKQHNFVVGLSIDGPEALHDLHRYSKTGGKTFHAVKRAAKLLHAHQIPFSALCVINRDNAQYPLEVYRFLRDEIRPRLIQFIPGMEKADFMNSAPGHWDIDNLPDENAKEALPGHPGSVVTSWSVAPSQWGNFLTQVWDEWLARDYGKVFVDQFENVLSMITGQGSQQCVTSQVCGKAVALEHNGDLYSCDHFVYPQYRLGNIHQQHQGDLAFSEQQQAFGYAKSANLPSKCRDCSYLSLCWGHCPKDRFLKTASNEPGLHYLCHGLMIFYRHVIAACDRLSE</sequence>
<dbReference type="EMBL" id="JAKUDL010000009">
    <property type="protein sequence ID" value="MCH4296302.1"/>
    <property type="molecule type" value="Genomic_DNA"/>
</dbReference>
<dbReference type="InterPro" id="IPR023885">
    <property type="entry name" value="4Fe4S-binding_SPASM_dom"/>
</dbReference>
<evidence type="ECO:0000256" key="3">
    <source>
        <dbReference type="ARBA" id="ARBA00022691"/>
    </source>
</evidence>
<evidence type="ECO:0000259" key="8">
    <source>
        <dbReference type="PROSITE" id="PS51918"/>
    </source>
</evidence>
<comment type="cofactor">
    <cofactor evidence="1">
        <name>[4Fe-4S] cluster</name>
        <dbReference type="ChEBI" id="CHEBI:49883"/>
    </cofactor>
</comment>
<reference evidence="9 10" key="1">
    <citation type="submission" date="2022-02" db="EMBL/GenBank/DDBJ databases">
        <title>The genome sequence of Shewanella sp. 3B26.</title>
        <authorList>
            <person name="Du J."/>
        </authorList>
    </citation>
    <scope>NUCLEOTIDE SEQUENCE [LARGE SCALE GENOMIC DNA]</scope>
    <source>
        <strain evidence="9 10">3B26</strain>
    </source>
</reference>
<dbReference type="PANTHER" id="PTHR43273">
    <property type="entry name" value="ANAEROBIC SULFATASE-MATURATING ENZYME HOMOLOG ASLB-RELATED"/>
    <property type="match status" value="1"/>
</dbReference>
<keyword evidence="2" id="KW-0004">4Fe-4S</keyword>
<evidence type="ECO:0000256" key="5">
    <source>
        <dbReference type="ARBA" id="ARBA00023004"/>
    </source>
</evidence>
<dbReference type="SFLD" id="SFLDG01072">
    <property type="entry name" value="dehydrogenase_like"/>
    <property type="match status" value="1"/>
</dbReference>
<dbReference type="InterPro" id="IPR023867">
    <property type="entry name" value="Sulphatase_maturase_rSAM"/>
</dbReference>
<dbReference type="SUPFAM" id="SSF102114">
    <property type="entry name" value="Radical SAM enzymes"/>
    <property type="match status" value="1"/>
</dbReference>
<dbReference type="SFLD" id="SFLDG01384">
    <property type="entry name" value="thioether_bond_formation_requi"/>
    <property type="match status" value="1"/>
</dbReference>
<evidence type="ECO:0000313" key="10">
    <source>
        <dbReference type="Proteomes" id="UP001297581"/>
    </source>
</evidence>
<dbReference type="CDD" id="cd21120">
    <property type="entry name" value="SPASM_anSME"/>
    <property type="match status" value="1"/>
</dbReference>
<comment type="similarity">
    <text evidence="7">Belongs to the radical SAM superfamily. Anaerobic sulfatase-maturating enzyme family.</text>
</comment>
<keyword evidence="6" id="KW-0411">Iron-sulfur</keyword>
<proteinExistence type="inferred from homology"/>
<dbReference type="SFLD" id="SFLDS00029">
    <property type="entry name" value="Radical_SAM"/>
    <property type="match status" value="1"/>
</dbReference>
<dbReference type="PROSITE" id="PS51918">
    <property type="entry name" value="RADICAL_SAM"/>
    <property type="match status" value="1"/>
</dbReference>
<dbReference type="InterPro" id="IPR047207">
    <property type="entry name" value="SPASM_anSME"/>
</dbReference>
<dbReference type="SFLD" id="SFLDG01386">
    <property type="entry name" value="main_SPASM_domain-containing"/>
    <property type="match status" value="1"/>
</dbReference>
<keyword evidence="10" id="KW-1185">Reference proteome</keyword>
<keyword evidence="3" id="KW-0949">S-adenosyl-L-methionine</keyword>
<dbReference type="GO" id="GO:0016491">
    <property type="term" value="F:oxidoreductase activity"/>
    <property type="evidence" value="ECO:0007669"/>
    <property type="project" value="InterPro"/>
</dbReference>
<name>A0AAJ1F273_9GAMM</name>
<dbReference type="SFLD" id="SFLDF00285">
    <property type="entry name" value="anaerobic_Ser-type_sulfatase-m"/>
    <property type="match status" value="1"/>
</dbReference>
<dbReference type="Pfam" id="PF04055">
    <property type="entry name" value="Radical_SAM"/>
    <property type="match status" value="1"/>
</dbReference>
<dbReference type="InterPro" id="IPR058240">
    <property type="entry name" value="rSAM_sf"/>
</dbReference>
<organism evidence="9 10">
    <name type="scientific">Shewanella zhuhaiensis</name>
    <dbReference type="NCBI Taxonomy" id="2919576"/>
    <lineage>
        <taxon>Bacteria</taxon>
        <taxon>Pseudomonadati</taxon>
        <taxon>Pseudomonadota</taxon>
        <taxon>Gammaproteobacteria</taxon>
        <taxon>Alteromonadales</taxon>
        <taxon>Shewanellaceae</taxon>
        <taxon>Shewanella</taxon>
    </lineage>
</organism>
<feature type="domain" description="Radical SAM core" evidence="8">
    <location>
        <begin position="22"/>
        <end position="268"/>
    </location>
</feature>
<dbReference type="Proteomes" id="UP001297581">
    <property type="component" value="Unassembled WGS sequence"/>
</dbReference>
<dbReference type="InterPro" id="IPR034491">
    <property type="entry name" value="Anaerob_Ser_sulfatase-maturase"/>
</dbReference>
<keyword evidence="5" id="KW-0408">Iron</keyword>
<evidence type="ECO:0000256" key="2">
    <source>
        <dbReference type="ARBA" id="ARBA00022485"/>
    </source>
</evidence>
<dbReference type="GO" id="GO:0046872">
    <property type="term" value="F:metal ion binding"/>
    <property type="evidence" value="ECO:0007669"/>
    <property type="project" value="UniProtKB-KW"/>
</dbReference>
<dbReference type="AlphaFoldDB" id="A0AAJ1F273"/>
<evidence type="ECO:0000256" key="7">
    <source>
        <dbReference type="ARBA" id="ARBA00023601"/>
    </source>
</evidence>
<evidence type="ECO:0000256" key="6">
    <source>
        <dbReference type="ARBA" id="ARBA00023014"/>
    </source>
</evidence>
<comment type="caution">
    <text evidence="9">The sequence shown here is derived from an EMBL/GenBank/DDBJ whole genome shotgun (WGS) entry which is preliminary data.</text>
</comment>
<dbReference type="InterPro" id="IPR013785">
    <property type="entry name" value="Aldolase_TIM"/>
</dbReference>
<keyword evidence="4" id="KW-0479">Metal-binding</keyword>
<protein>
    <submittedName>
        <fullName evidence="9">Anaerobic sulfatase maturase</fullName>
    </submittedName>
</protein>
<dbReference type="NCBIfam" id="TIGR04085">
    <property type="entry name" value="rSAM_more_4Fe4S"/>
    <property type="match status" value="1"/>
</dbReference>
<dbReference type="CDD" id="cd01335">
    <property type="entry name" value="Radical_SAM"/>
    <property type="match status" value="1"/>
</dbReference>
<accession>A0AAJ1F273</accession>
<dbReference type="InterPro" id="IPR007197">
    <property type="entry name" value="rSAM"/>
</dbReference>
<dbReference type="PANTHER" id="PTHR43273:SF3">
    <property type="entry name" value="ANAEROBIC SULFATASE-MATURATING ENZYME HOMOLOG ASLB-RELATED"/>
    <property type="match status" value="1"/>
</dbReference>
<evidence type="ECO:0000313" key="9">
    <source>
        <dbReference type="EMBL" id="MCH4296302.1"/>
    </source>
</evidence>